<dbReference type="PANTHER" id="PTHR11530">
    <property type="entry name" value="D-AMINO ACID OXIDASE"/>
    <property type="match status" value="1"/>
</dbReference>
<evidence type="ECO:0000256" key="4">
    <source>
        <dbReference type="ARBA" id="ARBA00022827"/>
    </source>
</evidence>
<keyword evidence="5" id="KW-0560">Oxidoreductase</keyword>
<evidence type="ECO:0000256" key="6">
    <source>
        <dbReference type="PIRSR" id="PIRSR000189-1"/>
    </source>
</evidence>
<keyword evidence="4 6" id="KW-0274">FAD</keyword>
<dbReference type="SUPFAM" id="SSF54373">
    <property type="entry name" value="FAD-linked reductases, C-terminal domain"/>
    <property type="match status" value="1"/>
</dbReference>
<gene>
    <name evidence="8" type="ORF">EDD18DRAFT_1353039</name>
</gene>
<dbReference type="Gene3D" id="3.40.50.720">
    <property type="entry name" value="NAD(P)-binding Rossmann-like Domain"/>
    <property type="match status" value="1"/>
</dbReference>
<dbReference type="PIRSF" id="PIRSF000189">
    <property type="entry name" value="D-aa_oxidase"/>
    <property type="match status" value="1"/>
</dbReference>
<dbReference type="GO" id="GO:0003884">
    <property type="term" value="F:D-amino-acid oxidase activity"/>
    <property type="evidence" value="ECO:0007669"/>
    <property type="project" value="InterPro"/>
</dbReference>
<protein>
    <submittedName>
        <fullName evidence="8">D-amino-acid oxidase</fullName>
    </submittedName>
</protein>
<sequence length="389" mass="43074">MASQVIDSEKEIVVIGAGVIGLTTALRIQETRKYHVAIIAETLPSDPLTIRYTSQWAGAIHSGSSQAYVDEAHPKQSGQHYRSRDKYNINTYAAWCVEEFDNETFKIMWDLSAPGSEAERCFKRLTKMSYYGETRPKPHPLESMPDFRYMNPNSEGFVEGVSFSTVSVDVPIYFNYLLSRFLAHGGAIVRAQVQHVSQVMEGGVGPFTGAKNPCKPAAVVACVGLGVRFLGGVEDKDLIAIRGQTILLKAPWVDECIHTYDGPMSYVIPRRSGGVVVGGTYGKDDWYPLARPETSKEILERVLKIYPKIAPPEVRVIREAKVEDIAPIIIEDRCGLRPGRKQGIRIDVDFSGAVPLVLNYGHGGYGYISSWGSARLALELLEDAMCKKR</sequence>
<evidence type="ECO:0000256" key="3">
    <source>
        <dbReference type="ARBA" id="ARBA00022630"/>
    </source>
</evidence>
<comment type="similarity">
    <text evidence="2">Belongs to the DAMOX/DASOX family.</text>
</comment>
<evidence type="ECO:0000256" key="1">
    <source>
        <dbReference type="ARBA" id="ARBA00001974"/>
    </source>
</evidence>
<dbReference type="SUPFAM" id="SSF51971">
    <property type="entry name" value="Nucleotide-binding domain"/>
    <property type="match status" value="1"/>
</dbReference>
<evidence type="ECO:0000259" key="7">
    <source>
        <dbReference type="Pfam" id="PF01266"/>
    </source>
</evidence>
<name>A0AA39TNY8_9AGAR</name>
<feature type="binding site" evidence="6">
    <location>
        <begin position="53"/>
        <end position="54"/>
    </location>
    <ligand>
        <name>FAD</name>
        <dbReference type="ChEBI" id="CHEBI:57692"/>
    </ligand>
</feature>
<feature type="domain" description="FAD dependent oxidoreductase" evidence="7">
    <location>
        <begin position="12"/>
        <end position="379"/>
    </location>
</feature>
<dbReference type="InterPro" id="IPR023209">
    <property type="entry name" value="DAO"/>
</dbReference>
<dbReference type="GO" id="GO:0005737">
    <property type="term" value="C:cytoplasm"/>
    <property type="evidence" value="ECO:0007669"/>
    <property type="project" value="TreeGrafter"/>
</dbReference>
<evidence type="ECO:0000313" key="8">
    <source>
        <dbReference type="EMBL" id="KAK0496301.1"/>
    </source>
</evidence>
<evidence type="ECO:0000256" key="5">
    <source>
        <dbReference type="ARBA" id="ARBA00023002"/>
    </source>
</evidence>
<dbReference type="EMBL" id="JAUEPU010000015">
    <property type="protein sequence ID" value="KAK0496301.1"/>
    <property type="molecule type" value="Genomic_DNA"/>
</dbReference>
<dbReference type="AlphaFoldDB" id="A0AA39TNY8"/>
<feature type="binding site" evidence="6">
    <location>
        <position position="337"/>
    </location>
    <ligand>
        <name>D-dopa</name>
        <dbReference type="ChEBI" id="CHEBI:149689"/>
    </ligand>
</feature>
<reference evidence="8" key="1">
    <citation type="submission" date="2023-06" db="EMBL/GenBank/DDBJ databases">
        <authorList>
            <consortium name="Lawrence Berkeley National Laboratory"/>
            <person name="Ahrendt S."/>
            <person name="Sahu N."/>
            <person name="Indic B."/>
            <person name="Wong-Bajracharya J."/>
            <person name="Merenyi Z."/>
            <person name="Ke H.-M."/>
            <person name="Monk M."/>
            <person name="Kocsube S."/>
            <person name="Drula E."/>
            <person name="Lipzen A."/>
            <person name="Balint B."/>
            <person name="Henrissat B."/>
            <person name="Andreopoulos B."/>
            <person name="Martin F.M."/>
            <person name="Harder C.B."/>
            <person name="Rigling D."/>
            <person name="Ford K.L."/>
            <person name="Foster G.D."/>
            <person name="Pangilinan J."/>
            <person name="Papanicolaou A."/>
            <person name="Barry K."/>
            <person name="LaButti K."/>
            <person name="Viragh M."/>
            <person name="Koriabine M."/>
            <person name="Yan M."/>
            <person name="Riley R."/>
            <person name="Champramary S."/>
            <person name="Plett K.L."/>
            <person name="Tsai I.J."/>
            <person name="Slot J."/>
            <person name="Sipos G."/>
            <person name="Plett J."/>
            <person name="Nagy L.G."/>
            <person name="Grigoriev I.V."/>
        </authorList>
    </citation>
    <scope>NUCLEOTIDE SEQUENCE</scope>
    <source>
        <strain evidence="8">HWK02</strain>
    </source>
</reference>
<dbReference type="PANTHER" id="PTHR11530:SF11">
    <property type="entry name" value="D-ASPARTATE OXIDASE"/>
    <property type="match status" value="1"/>
</dbReference>
<evidence type="ECO:0000256" key="2">
    <source>
        <dbReference type="ARBA" id="ARBA00006730"/>
    </source>
</evidence>
<proteinExistence type="inferred from homology"/>
<feature type="binding site" evidence="6">
    <location>
        <position position="193"/>
    </location>
    <ligand>
        <name>FAD</name>
        <dbReference type="ChEBI" id="CHEBI:57692"/>
    </ligand>
</feature>
<comment type="cofactor">
    <cofactor evidence="1 6">
        <name>FAD</name>
        <dbReference type="ChEBI" id="CHEBI:57692"/>
    </cofactor>
</comment>
<keyword evidence="3" id="KW-0285">Flavoprotein</keyword>
<organism evidence="8 9">
    <name type="scientific">Armillaria luteobubalina</name>
    <dbReference type="NCBI Taxonomy" id="153913"/>
    <lineage>
        <taxon>Eukaryota</taxon>
        <taxon>Fungi</taxon>
        <taxon>Dikarya</taxon>
        <taxon>Basidiomycota</taxon>
        <taxon>Agaricomycotina</taxon>
        <taxon>Agaricomycetes</taxon>
        <taxon>Agaricomycetidae</taxon>
        <taxon>Agaricales</taxon>
        <taxon>Marasmiineae</taxon>
        <taxon>Physalacriaceae</taxon>
        <taxon>Armillaria</taxon>
    </lineage>
</organism>
<dbReference type="GO" id="GO:0019478">
    <property type="term" value="P:D-amino acid catabolic process"/>
    <property type="evidence" value="ECO:0007669"/>
    <property type="project" value="TreeGrafter"/>
</dbReference>
<dbReference type="Proteomes" id="UP001175228">
    <property type="component" value="Unassembled WGS sequence"/>
</dbReference>
<dbReference type="GO" id="GO:0071949">
    <property type="term" value="F:FAD binding"/>
    <property type="evidence" value="ECO:0007669"/>
    <property type="project" value="InterPro"/>
</dbReference>
<evidence type="ECO:0000313" key="9">
    <source>
        <dbReference type="Proteomes" id="UP001175228"/>
    </source>
</evidence>
<comment type="caution">
    <text evidence="8">The sequence shown here is derived from an EMBL/GenBank/DDBJ whole genome shotgun (WGS) entry which is preliminary data.</text>
</comment>
<accession>A0AA39TNY8</accession>
<feature type="binding site" evidence="6">
    <location>
        <position position="364"/>
    </location>
    <ligand>
        <name>D-dopa</name>
        <dbReference type="ChEBI" id="CHEBI:149689"/>
    </ligand>
</feature>
<dbReference type="InterPro" id="IPR006076">
    <property type="entry name" value="FAD-dep_OxRdtase"/>
</dbReference>
<dbReference type="Pfam" id="PF01266">
    <property type="entry name" value="DAO"/>
    <property type="match status" value="1"/>
</dbReference>
<keyword evidence="9" id="KW-1185">Reference proteome</keyword>
<dbReference type="Gene3D" id="3.30.9.10">
    <property type="entry name" value="D-Amino Acid Oxidase, subunit A, domain 2"/>
    <property type="match status" value="1"/>
</dbReference>